<evidence type="ECO:0000313" key="2">
    <source>
        <dbReference type="EMBL" id="CAB4176896.1"/>
    </source>
</evidence>
<name>A0A6J5Q3I9_9CAUD</name>
<reference evidence="2" key="1">
    <citation type="submission" date="2020-05" db="EMBL/GenBank/DDBJ databases">
        <authorList>
            <person name="Chiriac C."/>
            <person name="Salcher M."/>
            <person name="Ghai R."/>
            <person name="Kavagutti S V."/>
        </authorList>
    </citation>
    <scope>NUCLEOTIDE SEQUENCE</scope>
</reference>
<proteinExistence type="predicted"/>
<sequence length="51" mass="5769">MTTTERHNIENYRAERARRPVHGEDVQLAIAFFVASMIGMAGMAIVMEAFK</sequence>
<dbReference type="EMBL" id="LR797367">
    <property type="protein sequence ID" value="CAB4211093.1"/>
    <property type="molecule type" value="Genomic_DNA"/>
</dbReference>
<accession>A0A6J5Q3I9</accession>
<evidence type="ECO:0000313" key="3">
    <source>
        <dbReference type="EMBL" id="CAB4211093.1"/>
    </source>
</evidence>
<keyword evidence="1" id="KW-0812">Transmembrane</keyword>
<organism evidence="2">
    <name type="scientific">uncultured Caudovirales phage</name>
    <dbReference type="NCBI Taxonomy" id="2100421"/>
    <lineage>
        <taxon>Viruses</taxon>
        <taxon>Duplodnaviria</taxon>
        <taxon>Heunggongvirae</taxon>
        <taxon>Uroviricota</taxon>
        <taxon>Caudoviricetes</taxon>
        <taxon>Peduoviridae</taxon>
        <taxon>Maltschvirus</taxon>
        <taxon>Maltschvirus maltsch</taxon>
    </lineage>
</organism>
<dbReference type="EMBL" id="LR797536">
    <property type="protein sequence ID" value="CAB4223454.1"/>
    <property type="molecule type" value="Genomic_DNA"/>
</dbReference>
<feature type="transmembrane region" description="Helical" evidence="1">
    <location>
        <begin position="28"/>
        <end position="50"/>
    </location>
</feature>
<keyword evidence="1" id="KW-1133">Transmembrane helix</keyword>
<evidence type="ECO:0000256" key="1">
    <source>
        <dbReference type="SAM" id="Phobius"/>
    </source>
</evidence>
<evidence type="ECO:0000313" key="4">
    <source>
        <dbReference type="EMBL" id="CAB4223454.1"/>
    </source>
</evidence>
<keyword evidence="1" id="KW-0472">Membrane</keyword>
<gene>
    <name evidence="3" type="ORF">UFOVP1425_80</name>
    <name evidence="4" type="ORF">UFOVP1672_58</name>
    <name evidence="2" type="ORF">UFOVP988_80</name>
</gene>
<protein>
    <submittedName>
        <fullName evidence="2">Uncharacterized protein</fullName>
    </submittedName>
</protein>
<dbReference type="EMBL" id="LR796943">
    <property type="protein sequence ID" value="CAB4176896.1"/>
    <property type="molecule type" value="Genomic_DNA"/>
</dbReference>